<proteinExistence type="predicted"/>
<dbReference type="Proteomes" id="UP001218218">
    <property type="component" value="Unassembled WGS sequence"/>
</dbReference>
<evidence type="ECO:0000256" key="1">
    <source>
        <dbReference type="SAM" id="MobiDB-lite"/>
    </source>
</evidence>
<evidence type="ECO:0000313" key="3">
    <source>
        <dbReference type="Proteomes" id="UP001218218"/>
    </source>
</evidence>
<name>A0AAD6ZA16_9AGAR</name>
<dbReference type="AlphaFoldDB" id="A0AAD6ZA16"/>
<sequence length="411" mass="44269">MAGDDEKDDRDRDGLRGRPRETGYTVGYTGRPTSRALTRMQEFDLLQPPLQWRAAHPHAPEMPMQEQVLVASSNREKGKAKELATAKDTFSLRSWSTATGTGTAIGTIPADAELRRQVHRDKGLAISSCPSRCPRPFLDLSRDHRQQAQTHSPTTDTAPTAVDLRVRVWHHGCGTQSAVDGGSAACETRVVDVDIRGFYERDLSPPDGPQSTELRFLVHQAALEQVVLSRSSRLWVFLTLFCAFGQPADEFLQSNSASGPSTGLVTDAALLAADNTLQVVGPEPQLRPDASILPRARPCSGVAFLPGFVPLSPIAIVLGLRSMGPQPPAYSLHHQSLQDACAPTLSMGSSMHSEMDSASATVIMSTGLALGQPLSIPVATRSGVWDQVLGLIVRATNSQAGWMIKFEGYSG</sequence>
<reference evidence="2" key="1">
    <citation type="submission" date="2023-03" db="EMBL/GenBank/DDBJ databases">
        <title>Massive genome expansion in bonnet fungi (Mycena s.s.) driven by repeated elements and novel gene families across ecological guilds.</title>
        <authorList>
            <consortium name="Lawrence Berkeley National Laboratory"/>
            <person name="Harder C.B."/>
            <person name="Miyauchi S."/>
            <person name="Viragh M."/>
            <person name="Kuo A."/>
            <person name="Thoen E."/>
            <person name="Andreopoulos B."/>
            <person name="Lu D."/>
            <person name="Skrede I."/>
            <person name="Drula E."/>
            <person name="Henrissat B."/>
            <person name="Morin E."/>
            <person name="Kohler A."/>
            <person name="Barry K."/>
            <person name="LaButti K."/>
            <person name="Morin E."/>
            <person name="Salamov A."/>
            <person name="Lipzen A."/>
            <person name="Mereny Z."/>
            <person name="Hegedus B."/>
            <person name="Baldrian P."/>
            <person name="Stursova M."/>
            <person name="Weitz H."/>
            <person name="Taylor A."/>
            <person name="Grigoriev I.V."/>
            <person name="Nagy L.G."/>
            <person name="Martin F."/>
            <person name="Kauserud H."/>
        </authorList>
    </citation>
    <scope>NUCLEOTIDE SEQUENCE</scope>
    <source>
        <strain evidence="2">CBHHK002</strain>
    </source>
</reference>
<accession>A0AAD6ZA16</accession>
<protein>
    <submittedName>
        <fullName evidence="2">Uncharacterized protein</fullName>
    </submittedName>
</protein>
<dbReference type="EMBL" id="JARIHO010000070">
    <property type="protein sequence ID" value="KAJ7312805.1"/>
    <property type="molecule type" value="Genomic_DNA"/>
</dbReference>
<keyword evidence="3" id="KW-1185">Reference proteome</keyword>
<gene>
    <name evidence="2" type="ORF">DFH08DRAFT_821969</name>
</gene>
<organism evidence="2 3">
    <name type="scientific">Mycena albidolilacea</name>
    <dbReference type="NCBI Taxonomy" id="1033008"/>
    <lineage>
        <taxon>Eukaryota</taxon>
        <taxon>Fungi</taxon>
        <taxon>Dikarya</taxon>
        <taxon>Basidiomycota</taxon>
        <taxon>Agaricomycotina</taxon>
        <taxon>Agaricomycetes</taxon>
        <taxon>Agaricomycetidae</taxon>
        <taxon>Agaricales</taxon>
        <taxon>Marasmiineae</taxon>
        <taxon>Mycenaceae</taxon>
        <taxon>Mycena</taxon>
    </lineage>
</organism>
<comment type="caution">
    <text evidence="2">The sequence shown here is derived from an EMBL/GenBank/DDBJ whole genome shotgun (WGS) entry which is preliminary data.</text>
</comment>
<feature type="compositionally biased region" description="Basic and acidic residues" evidence="1">
    <location>
        <begin position="9"/>
        <end position="21"/>
    </location>
</feature>
<feature type="region of interest" description="Disordered" evidence="1">
    <location>
        <begin position="1"/>
        <end position="32"/>
    </location>
</feature>
<evidence type="ECO:0000313" key="2">
    <source>
        <dbReference type="EMBL" id="KAJ7312805.1"/>
    </source>
</evidence>